<name>A0A0P1AY32_PLAHL</name>
<dbReference type="AlphaFoldDB" id="A0A0P1AY32"/>
<organism evidence="1 2">
    <name type="scientific">Plasmopara halstedii</name>
    <name type="common">Downy mildew of sunflower</name>
    <dbReference type="NCBI Taxonomy" id="4781"/>
    <lineage>
        <taxon>Eukaryota</taxon>
        <taxon>Sar</taxon>
        <taxon>Stramenopiles</taxon>
        <taxon>Oomycota</taxon>
        <taxon>Peronosporomycetes</taxon>
        <taxon>Peronosporales</taxon>
        <taxon>Peronosporaceae</taxon>
        <taxon>Plasmopara</taxon>
    </lineage>
</organism>
<dbReference type="Proteomes" id="UP000054928">
    <property type="component" value="Unassembled WGS sequence"/>
</dbReference>
<dbReference type="GeneID" id="36399308"/>
<accession>A0A0P1AY32</accession>
<dbReference type="EMBL" id="CCYD01002532">
    <property type="protein sequence ID" value="CEG47373.1"/>
    <property type="molecule type" value="Genomic_DNA"/>
</dbReference>
<sequence>MWTKRTPGLFLIHKKRVPLMYRYTFELQLLIDGRLIVGIEPTTTLSPPP</sequence>
<reference evidence="2" key="1">
    <citation type="submission" date="2014-09" db="EMBL/GenBank/DDBJ databases">
        <authorList>
            <person name="Sharma Rahul"/>
            <person name="Thines Marco"/>
        </authorList>
    </citation>
    <scope>NUCLEOTIDE SEQUENCE [LARGE SCALE GENOMIC DNA]</scope>
</reference>
<keyword evidence="2" id="KW-1185">Reference proteome</keyword>
<dbReference type="RefSeq" id="XP_024583742.1">
    <property type="nucleotide sequence ID" value="XM_024718332.1"/>
</dbReference>
<protein>
    <submittedName>
        <fullName evidence="1">Uncharacterized protein</fullName>
    </submittedName>
</protein>
<proteinExistence type="predicted"/>
<evidence type="ECO:0000313" key="1">
    <source>
        <dbReference type="EMBL" id="CEG47373.1"/>
    </source>
</evidence>
<evidence type="ECO:0000313" key="2">
    <source>
        <dbReference type="Proteomes" id="UP000054928"/>
    </source>
</evidence>